<dbReference type="SUPFAM" id="SSF53098">
    <property type="entry name" value="Ribonuclease H-like"/>
    <property type="match status" value="1"/>
</dbReference>
<dbReference type="PROSITE" id="PS50878">
    <property type="entry name" value="RT_POL"/>
    <property type="match status" value="1"/>
</dbReference>
<feature type="region of interest" description="Disordered" evidence="9">
    <location>
        <begin position="221"/>
        <end position="301"/>
    </location>
</feature>
<keyword evidence="7" id="KW-0378">Hydrolase</keyword>
<reference evidence="12 13" key="1">
    <citation type="journal article" date="2017" name="Genome Biol. Evol.">
        <title>Phytophthora megakarya and P. palmivora, closely related causal agents of cacao black pod rot, underwent increases in genome sizes and gene numbers by different mechanisms.</title>
        <authorList>
            <person name="Ali S.S."/>
            <person name="Shao J."/>
            <person name="Lary D.J."/>
            <person name="Kronmiller B."/>
            <person name="Shen D."/>
            <person name="Strem M.D."/>
            <person name="Amoako-Attah I."/>
            <person name="Akrofi A.Y."/>
            <person name="Begoude B.A."/>
            <person name="Ten Hoopen G.M."/>
            <person name="Coulibaly K."/>
            <person name="Kebe B.I."/>
            <person name="Melnick R.L."/>
            <person name="Guiltinan M.J."/>
            <person name="Tyler B.M."/>
            <person name="Meinhardt L.W."/>
            <person name="Bailey B.A."/>
        </authorList>
    </citation>
    <scope>NUCLEOTIDE SEQUENCE [LARGE SCALE GENOMIC DNA]</scope>
    <source>
        <strain evidence="13">sbr112.9</strain>
    </source>
</reference>
<comment type="caution">
    <text evidence="12">The sequence shown here is derived from an EMBL/GenBank/DDBJ whole genome shotgun (WGS) entry which is preliminary data.</text>
</comment>
<dbReference type="EMBL" id="NCKW01000412">
    <property type="protein sequence ID" value="POM80529.1"/>
    <property type="molecule type" value="Genomic_DNA"/>
</dbReference>
<dbReference type="Pfam" id="PF17917">
    <property type="entry name" value="RT_RNaseH"/>
    <property type="match status" value="1"/>
</dbReference>
<keyword evidence="3" id="KW-0548">Nucleotidyltransferase</keyword>
<evidence type="ECO:0000313" key="12">
    <source>
        <dbReference type="EMBL" id="POM80529.1"/>
    </source>
</evidence>
<dbReference type="GO" id="GO:0015074">
    <property type="term" value="P:DNA integration"/>
    <property type="evidence" value="ECO:0007669"/>
    <property type="project" value="InterPro"/>
</dbReference>
<dbReference type="GO" id="GO:0004519">
    <property type="term" value="F:endonuclease activity"/>
    <property type="evidence" value="ECO:0007669"/>
    <property type="project" value="UniProtKB-KW"/>
</dbReference>
<dbReference type="CDD" id="cd01647">
    <property type="entry name" value="RT_LTR"/>
    <property type="match status" value="1"/>
</dbReference>
<feature type="domain" description="Reverse transcriptase" evidence="10">
    <location>
        <begin position="558"/>
        <end position="739"/>
    </location>
</feature>
<dbReference type="Gene3D" id="3.10.10.10">
    <property type="entry name" value="HIV Type 1 Reverse Transcriptase, subunit A, domain 1"/>
    <property type="match status" value="1"/>
</dbReference>
<evidence type="ECO:0000256" key="9">
    <source>
        <dbReference type="SAM" id="MobiDB-lite"/>
    </source>
</evidence>
<dbReference type="InterPro" id="IPR041373">
    <property type="entry name" value="RT_RNaseH"/>
</dbReference>
<dbReference type="Gene3D" id="3.30.420.10">
    <property type="entry name" value="Ribonuclease H-like superfamily/Ribonuclease H"/>
    <property type="match status" value="1"/>
</dbReference>
<keyword evidence="6" id="KW-0255">Endonuclease</keyword>
<dbReference type="PROSITE" id="PS50994">
    <property type="entry name" value="INTEGRASE"/>
    <property type="match status" value="1"/>
</dbReference>
<evidence type="ECO:0000256" key="3">
    <source>
        <dbReference type="ARBA" id="ARBA00022695"/>
    </source>
</evidence>
<protein>
    <submittedName>
        <fullName evidence="12">Uncharacterized protein</fullName>
    </submittedName>
</protein>
<name>A0A2P4YRZ3_9STRA</name>
<dbReference type="InterPro" id="IPR001584">
    <property type="entry name" value="Integrase_cat-core"/>
</dbReference>
<evidence type="ECO:0000259" key="11">
    <source>
        <dbReference type="PROSITE" id="PS50994"/>
    </source>
</evidence>
<evidence type="ECO:0000256" key="8">
    <source>
        <dbReference type="ARBA" id="ARBA00022918"/>
    </source>
</evidence>
<accession>A0A2P4YRZ3</accession>
<evidence type="ECO:0000313" key="13">
    <source>
        <dbReference type="Proteomes" id="UP000237271"/>
    </source>
</evidence>
<dbReference type="InterPro" id="IPR043128">
    <property type="entry name" value="Rev_trsase/Diguanyl_cyclase"/>
</dbReference>
<dbReference type="OrthoDB" id="121795at2759"/>
<dbReference type="GO" id="GO:0006508">
    <property type="term" value="P:proteolysis"/>
    <property type="evidence" value="ECO:0007669"/>
    <property type="project" value="UniProtKB-KW"/>
</dbReference>
<dbReference type="InterPro" id="IPR012337">
    <property type="entry name" value="RNaseH-like_sf"/>
</dbReference>
<dbReference type="GO" id="GO:0003964">
    <property type="term" value="F:RNA-directed DNA polymerase activity"/>
    <property type="evidence" value="ECO:0007669"/>
    <property type="project" value="UniProtKB-KW"/>
</dbReference>
<dbReference type="PANTHER" id="PTHR33064:SF37">
    <property type="entry name" value="RIBONUCLEASE H"/>
    <property type="match status" value="1"/>
</dbReference>
<feature type="domain" description="Integrase catalytic" evidence="11">
    <location>
        <begin position="1120"/>
        <end position="1248"/>
    </location>
</feature>
<dbReference type="PANTHER" id="PTHR33064">
    <property type="entry name" value="POL PROTEIN"/>
    <property type="match status" value="1"/>
</dbReference>
<proteinExistence type="predicted"/>
<dbReference type="SUPFAM" id="SSF56672">
    <property type="entry name" value="DNA/RNA polymerases"/>
    <property type="match status" value="1"/>
</dbReference>
<evidence type="ECO:0000256" key="4">
    <source>
        <dbReference type="ARBA" id="ARBA00022722"/>
    </source>
</evidence>
<feature type="compositionally biased region" description="Basic and acidic residues" evidence="9">
    <location>
        <begin position="261"/>
        <end position="284"/>
    </location>
</feature>
<dbReference type="Proteomes" id="UP000237271">
    <property type="component" value="Unassembled WGS sequence"/>
</dbReference>
<dbReference type="InterPro" id="IPR051320">
    <property type="entry name" value="Viral_Replic_Matur_Polypro"/>
</dbReference>
<dbReference type="CDD" id="cd09274">
    <property type="entry name" value="RNase_HI_RT_Ty3"/>
    <property type="match status" value="1"/>
</dbReference>
<dbReference type="InterPro" id="IPR000477">
    <property type="entry name" value="RT_dom"/>
</dbReference>
<evidence type="ECO:0000256" key="2">
    <source>
        <dbReference type="ARBA" id="ARBA00022679"/>
    </source>
</evidence>
<dbReference type="InterPro" id="IPR036397">
    <property type="entry name" value="RNaseH_sf"/>
</dbReference>
<keyword evidence="4" id="KW-0540">Nuclease</keyword>
<dbReference type="InterPro" id="IPR043502">
    <property type="entry name" value="DNA/RNA_pol_sf"/>
</dbReference>
<feature type="compositionally biased region" description="Polar residues" evidence="9">
    <location>
        <begin position="237"/>
        <end position="248"/>
    </location>
</feature>
<evidence type="ECO:0000256" key="6">
    <source>
        <dbReference type="ARBA" id="ARBA00022759"/>
    </source>
</evidence>
<dbReference type="GO" id="GO:0003676">
    <property type="term" value="F:nucleic acid binding"/>
    <property type="evidence" value="ECO:0007669"/>
    <property type="project" value="InterPro"/>
</dbReference>
<evidence type="ECO:0000256" key="1">
    <source>
        <dbReference type="ARBA" id="ARBA00022670"/>
    </source>
</evidence>
<organism evidence="12 13">
    <name type="scientific">Phytophthora palmivora</name>
    <dbReference type="NCBI Taxonomy" id="4796"/>
    <lineage>
        <taxon>Eukaryota</taxon>
        <taxon>Sar</taxon>
        <taxon>Stramenopiles</taxon>
        <taxon>Oomycota</taxon>
        <taxon>Peronosporomycetes</taxon>
        <taxon>Peronosporales</taxon>
        <taxon>Peronosporaceae</taxon>
        <taxon>Phytophthora</taxon>
    </lineage>
</organism>
<evidence type="ECO:0000259" key="10">
    <source>
        <dbReference type="PROSITE" id="PS50878"/>
    </source>
</evidence>
<keyword evidence="8" id="KW-0695">RNA-directed DNA polymerase</keyword>
<keyword evidence="13" id="KW-1185">Reference proteome</keyword>
<gene>
    <name evidence="12" type="ORF">PHPALM_1626</name>
</gene>
<dbReference type="GO" id="GO:0004190">
    <property type="term" value="F:aspartic-type endopeptidase activity"/>
    <property type="evidence" value="ECO:0007669"/>
    <property type="project" value="UniProtKB-KW"/>
</dbReference>
<keyword evidence="1" id="KW-0645">Protease</keyword>
<evidence type="ECO:0000256" key="7">
    <source>
        <dbReference type="ARBA" id="ARBA00022801"/>
    </source>
</evidence>
<feature type="region of interest" description="Disordered" evidence="9">
    <location>
        <begin position="1"/>
        <end position="20"/>
    </location>
</feature>
<dbReference type="AlphaFoldDB" id="A0A2P4YRZ3"/>
<evidence type="ECO:0000256" key="5">
    <source>
        <dbReference type="ARBA" id="ARBA00022750"/>
    </source>
</evidence>
<keyword evidence="2" id="KW-0808">Transferase</keyword>
<dbReference type="Gene3D" id="3.30.70.270">
    <property type="match status" value="2"/>
</dbReference>
<keyword evidence="5" id="KW-0064">Aspartyl protease</keyword>
<sequence>MPKRRADDIETSSDEEEPFQHSIPAPIFAPILPPKLRSISHEALVKWDRRRREYESKMRARCRSTGEAYNLVTQNVKESFDAELLESFVHYGCEVADVTEGQIIAEIKALLAKVKNNDMPDIKLLFKQELKMDMKETDIDARILSYFQRFKQVVKENGLDEVFAGVDGEKEKCKRLISCLAPAVLKTDVKTAVRWTNKDAAKSILNLYTLVYNKAVEHERHFQKNKRMRNIGKEQGKSGNKPGSSKPDTVSGKGAAHPKKAATEKKESSQPKADKKTDKLVDKKAGKKLSKPREPPSPCPKCHEMHWLNDCPEATDVEKMLWKKLREGNKVRKSRVKRLMKLMPSASRTMTINGVLELPCCPDTGSDYSMISQSHWAMLLAADPSVQQIPLDSPVDIVTFGAHPVAAKTKAMLHVLIHTAAGPVQIAEAVPCLITDTDDDEFIIGRDLLGALGIDVERQLELLAVHSEDKTSGDPFDLEAVCRSSVTNNLSSPRALEHGFPPDKVDKLRGIVHAYDVWRLELRDDPPARVPPLEVRLKEGATPCKCKPRIFDNFYLVDLGLVFENPTSRWASPVLPVKKSQELMDLRQTTDYREVNLQSKCRPTLTSHCRLAMKNARGKQHFGLFDFIKGFWQLPLAEFCQEWLSYMTNEKIFTPRRVPQGCANAAIHFQKTMEKCFAKLLYKYLLVWIDDILLYAEDIDTYLDKLAEFFVLLNEFGLKLSVKKSSLYQKEVKWCGKIIDASGVRHDPARIESLSALPYPSTAGELQQYICAINWMRESLVDYARQVAPLQRKLDESLARTRRTKRAAAGISIELDTAEKAAFDNVKDMLASAVTLSFPDDTATTCLLTDASDVGWAVIVTQVDNFDIKIPIQDQQHRLLECMSGTFTGSQLNWTVIEKEAFPIAFACDKLDYLLLRPQGFRMFCDHRNLIHVFAPDESVKKHVKGKLLRWSMKLMNFNYIIEHIAGPNNVWADMVSRWAGNHVPIVTTTKRLRDDAAQRELVVEAVHPSTPPLRPLDDENLVWPTLEEISTTQSRYEPPAGTERTTDGILKLNNRIWIPVEANDLLQRLFVIAHCGAQGHRGGAAMVEHLRRLFVIEHLQVLVLTFVHQCRLCLYSKGGETIPRPWGETIECSERNGVIHFDYLYMGESFGYCRYLRPLKNTADSTVTVEALLAWHSRFGVPPTWISDQGSHFKNEVVSELSRRLRTQQEFTPAYCPWINGSVERVNRDILQVIRTMILEYKIHYKD</sequence>
<dbReference type="Pfam" id="PF00078">
    <property type="entry name" value="RVT_1"/>
    <property type="match status" value="1"/>
</dbReference>